<gene>
    <name evidence="3" type="ORF">GA0074696_4092</name>
</gene>
<protein>
    <submittedName>
        <fullName evidence="3">Peptide N-acetyl-beta-D-glucosaminyl asparaginase amidase A</fullName>
    </submittedName>
</protein>
<dbReference type="InterPro" id="IPR021102">
    <property type="entry name" value="PNGase_A"/>
</dbReference>
<dbReference type="EMBL" id="LT607410">
    <property type="protein sequence ID" value="SCF28559.1"/>
    <property type="molecule type" value="Genomic_DNA"/>
</dbReference>
<dbReference type="Proteomes" id="UP000198228">
    <property type="component" value="Chromosome I"/>
</dbReference>
<name>A0A1C4Z6C9_9ACTN</name>
<sequence>MLGFALFTGTAAHAAEPPAEFGSDWDDPRTADQPISKPPTPSCTVTIVDHEFRDFTPYTGTYTPPADCTGPWNKVVLRMETSIAGRQYDRLGSLSLGGVTIFKTSTAEPSVDGIRWTVESDVTRYAPLLSRQQPVWMLIGNVVNETYTGILDTTVELTFYQATADHPAAETSDDVLPLADPRQSGGELHGSLTVARNTERLVAEVYATGSGGGCEEFWYSTTPPDTGYSCGTAADGPYREVQVLIDDQVAGIAAPYPYIYTGGWSNPFLWYVLPAPRAFNIQAIRYDLTPFVGLLTDGQPHRVRVRAIGVPAGQSGWDTPTNFLAWRDHGSTRTTGGPLSHDLGTLRNDLTSSVEGDTHHVTVEAAHRFRAVGYLETSHGRVVTTVEQALANHNEHYWGPGESPDGQHAVWTDTSTVTVSGQGSAPRVNRTEKRFTMDGEITIAGDRLTTRLTLGDYADETTTDTGQAPWSRLANTFTGSASWTLGVPRSERHAVGESEQRYRLTGPHGTCYDHRIAQLNGTITADELRCG</sequence>
<proteinExistence type="predicted"/>
<accession>A0A1C4Z6C9</accession>
<reference evidence="3 4" key="1">
    <citation type="submission" date="2016-06" db="EMBL/GenBank/DDBJ databases">
        <authorList>
            <person name="Kjaerup R.B."/>
            <person name="Dalgaard T.S."/>
            <person name="Juul-Madsen H.R."/>
        </authorList>
    </citation>
    <scope>NUCLEOTIDE SEQUENCE [LARGE SCALE GENOMIC DNA]</scope>
    <source>
        <strain evidence="3 4">DSM 43821</strain>
    </source>
</reference>
<dbReference type="AlphaFoldDB" id="A0A1C4Z6C9"/>
<evidence type="ECO:0000313" key="4">
    <source>
        <dbReference type="Proteomes" id="UP000198228"/>
    </source>
</evidence>
<dbReference type="InterPro" id="IPR056948">
    <property type="entry name" value="PNGaseA_N"/>
</dbReference>
<feature type="domain" description="Peptide N-acetyl-beta-D-glucosaminyl asparaginase amidase A N-terminal" evidence="2">
    <location>
        <begin position="40"/>
        <end position="312"/>
    </location>
</feature>
<feature type="region of interest" description="Disordered" evidence="1">
    <location>
        <begin position="17"/>
        <end position="41"/>
    </location>
</feature>
<evidence type="ECO:0000256" key="1">
    <source>
        <dbReference type="SAM" id="MobiDB-lite"/>
    </source>
</evidence>
<dbReference type="Pfam" id="PF12222">
    <property type="entry name" value="PNGaseA"/>
    <property type="match status" value="1"/>
</dbReference>
<dbReference type="PANTHER" id="PTHR31104">
    <property type="entry name" value="PEPTIDE-N4-(N-ACETYL-BETA-GLUCOSAMINYL)ASPARAGINE AMIDASE A PROTEIN"/>
    <property type="match status" value="1"/>
</dbReference>
<evidence type="ECO:0000313" key="3">
    <source>
        <dbReference type="EMBL" id="SCF28559.1"/>
    </source>
</evidence>
<organism evidence="3 4">
    <name type="scientific">Micromonospora purpureochromogenes</name>
    <dbReference type="NCBI Taxonomy" id="47872"/>
    <lineage>
        <taxon>Bacteria</taxon>
        <taxon>Bacillati</taxon>
        <taxon>Actinomycetota</taxon>
        <taxon>Actinomycetes</taxon>
        <taxon>Micromonosporales</taxon>
        <taxon>Micromonosporaceae</taxon>
        <taxon>Micromonospora</taxon>
    </lineage>
</organism>
<evidence type="ECO:0000259" key="2">
    <source>
        <dbReference type="Pfam" id="PF12222"/>
    </source>
</evidence>